<dbReference type="EMBL" id="BAAAPB010000008">
    <property type="protein sequence ID" value="GAA1976475.1"/>
    <property type="molecule type" value="Genomic_DNA"/>
</dbReference>
<dbReference type="InterPro" id="IPR001466">
    <property type="entry name" value="Beta-lactam-related"/>
</dbReference>
<dbReference type="Gene3D" id="3.40.710.10">
    <property type="entry name" value="DD-peptidase/beta-lactamase superfamily"/>
    <property type="match status" value="1"/>
</dbReference>
<reference evidence="2 3" key="1">
    <citation type="journal article" date="2019" name="Int. J. Syst. Evol. Microbiol.">
        <title>The Global Catalogue of Microorganisms (GCM) 10K type strain sequencing project: providing services to taxonomists for standard genome sequencing and annotation.</title>
        <authorList>
            <consortium name="The Broad Institute Genomics Platform"/>
            <consortium name="The Broad Institute Genome Sequencing Center for Infectious Disease"/>
            <person name="Wu L."/>
            <person name="Ma J."/>
        </authorList>
    </citation>
    <scope>NUCLEOTIDE SEQUENCE [LARGE SCALE GENOMIC DNA]</scope>
    <source>
        <strain evidence="2 3">JCM 15309</strain>
    </source>
</reference>
<dbReference type="SUPFAM" id="SSF56601">
    <property type="entry name" value="beta-lactamase/transpeptidase-like"/>
    <property type="match status" value="1"/>
</dbReference>
<protein>
    <submittedName>
        <fullName evidence="2">Serine hydrolase domain-containing protein</fullName>
    </submittedName>
</protein>
<comment type="caution">
    <text evidence="2">The sequence shown here is derived from an EMBL/GenBank/DDBJ whole genome shotgun (WGS) entry which is preliminary data.</text>
</comment>
<dbReference type="InterPro" id="IPR012338">
    <property type="entry name" value="Beta-lactam/transpept-like"/>
</dbReference>
<name>A0ABN2RX47_9ACTN</name>
<keyword evidence="3" id="KW-1185">Reference proteome</keyword>
<dbReference type="Proteomes" id="UP001500571">
    <property type="component" value="Unassembled WGS sequence"/>
</dbReference>
<dbReference type="InterPro" id="IPR050491">
    <property type="entry name" value="AmpC-like"/>
</dbReference>
<evidence type="ECO:0000259" key="1">
    <source>
        <dbReference type="Pfam" id="PF00144"/>
    </source>
</evidence>
<organism evidence="2 3">
    <name type="scientific">Nocardioides panacihumi</name>
    <dbReference type="NCBI Taxonomy" id="400774"/>
    <lineage>
        <taxon>Bacteria</taxon>
        <taxon>Bacillati</taxon>
        <taxon>Actinomycetota</taxon>
        <taxon>Actinomycetes</taxon>
        <taxon>Propionibacteriales</taxon>
        <taxon>Nocardioidaceae</taxon>
        <taxon>Nocardioides</taxon>
    </lineage>
</organism>
<evidence type="ECO:0000313" key="2">
    <source>
        <dbReference type="EMBL" id="GAA1976475.1"/>
    </source>
</evidence>
<dbReference type="Pfam" id="PF00144">
    <property type="entry name" value="Beta-lactamase"/>
    <property type="match status" value="1"/>
</dbReference>
<proteinExistence type="predicted"/>
<gene>
    <name evidence="2" type="ORF">GCM10009798_42100</name>
</gene>
<dbReference type="PANTHER" id="PTHR46825">
    <property type="entry name" value="D-ALANYL-D-ALANINE-CARBOXYPEPTIDASE/ENDOPEPTIDASE AMPH"/>
    <property type="match status" value="1"/>
</dbReference>
<feature type="domain" description="Beta-lactamase-related" evidence="1">
    <location>
        <begin position="4"/>
        <end position="296"/>
    </location>
</feature>
<sequence length="307" mass="33050">MIAVVQGDDHETLAYGSARLHPRRPMTDDTRFPIASVTKMMVATVVLQLVQEGKVRLDDTVDELLPGMLPFGAKVTVEDLLDHRSGILDVFNEDPKAYPLDADPTDAKLRQVLDHPPVDEPGTVSRYTNAGYWLLGKIIERATGHPLAAELRQRIFVPAGMTSTALATDLDEERNLAHGYDENGKDITAGDFSGPWAAGGVVSTVGDVATFFDQLFSGRLVPADVVGDMTTSRGLFDGSPNLGYGLGVTLLDAACGHVLGHFGDLPGFHTIAFRNPAKDRTVVEFVNTESDSAPVTGQNIAFRGICY</sequence>
<evidence type="ECO:0000313" key="3">
    <source>
        <dbReference type="Proteomes" id="UP001500571"/>
    </source>
</evidence>
<accession>A0ABN2RX47</accession>
<dbReference type="GO" id="GO:0016787">
    <property type="term" value="F:hydrolase activity"/>
    <property type="evidence" value="ECO:0007669"/>
    <property type="project" value="UniProtKB-KW"/>
</dbReference>
<dbReference type="PANTHER" id="PTHR46825:SF9">
    <property type="entry name" value="BETA-LACTAMASE-RELATED DOMAIN-CONTAINING PROTEIN"/>
    <property type="match status" value="1"/>
</dbReference>
<keyword evidence="2" id="KW-0378">Hydrolase</keyword>